<protein>
    <submittedName>
        <fullName evidence="8">RNA polymerase sigma factor</fullName>
    </submittedName>
</protein>
<dbReference type="InterPro" id="IPR007627">
    <property type="entry name" value="RNA_pol_sigma70_r2"/>
</dbReference>
<evidence type="ECO:0000256" key="2">
    <source>
        <dbReference type="ARBA" id="ARBA00023015"/>
    </source>
</evidence>
<reference evidence="8 9" key="1">
    <citation type="submission" date="2023-09" db="EMBL/GenBank/DDBJ databases">
        <title>Novel taxa isolated from Blanes Bay.</title>
        <authorList>
            <person name="Rey-Velasco X."/>
            <person name="Lucena T."/>
        </authorList>
    </citation>
    <scope>NUCLEOTIDE SEQUENCE [LARGE SCALE GENOMIC DNA]</scope>
    <source>
        <strain evidence="8 9">S356</strain>
    </source>
</reference>
<keyword evidence="5" id="KW-0804">Transcription</keyword>
<accession>A0ABU3LI54</accession>
<dbReference type="PANTHER" id="PTHR43133:SF8">
    <property type="entry name" value="RNA POLYMERASE SIGMA FACTOR HI_1459-RELATED"/>
    <property type="match status" value="1"/>
</dbReference>
<evidence type="ECO:0000256" key="1">
    <source>
        <dbReference type="ARBA" id="ARBA00010641"/>
    </source>
</evidence>
<feature type="domain" description="RNA polymerase sigma factor 70 region 4 type 2" evidence="7">
    <location>
        <begin position="122"/>
        <end position="172"/>
    </location>
</feature>
<keyword evidence="3" id="KW-0731">Sigma factor</keyword>
<evidence type="ECO:0000256" key="4">
    <source>
        <dbReference type="ARBA" id="ARBA00023125"/>
    </source>
</evidence>
<dbReference type="InterPro" id="IPR014284">
    <property type="entry name" value="RNA_pol_sigma-70_dom"/>
</dbReference>
<comment type="similarity">
    <text evidence="1">Belongs to the sigma-70 factor family. ECF subfamily.</text>
</comment>
<proteinExistence type="inferred from homology"/>
<keyword evidence="2" id="KW-0805">Transcription regulation</keyword>
<dbReference type="SUPFAM" id="SSF88659">
    <property type="entry name" value="Sigma3 and sigma4 domains of RNA polymerase sigma factors"/>
    <property type="match status" value="1"/>
</dbReference>
<dbReference type="SUPFAM" id="SSF88946">
    <property type="entry name" value="Sigma2 domain of RNA polymerase sigma factors"/>
    <property type="match status" value="1"/>
</dbReference>
<feature type="domain" description="RNA polymerase sigma-70 region 2" evidence="6">
    <location>
        <begin position="24"/>
        <end position="90"/>
    </location>
</feature>
<name>A0ABU3LI54_9FLAO</name>
<dbReference type="NCBIfam" id="TIGR02937">
    <property type="entry name" value="sigma70-ECF"/>
    <property type="match status" value="1"/>
</dbReference>
<keyword evidence="4" id="KW-0238">DNA-binding</keyword>
<dbReference type="EMBL" id="JAVTTO010000005">
    <property type="protein sequence ID" value="MDT7833404.1"/>
    <property type="molecule type" value="Genomic_DNA"/>
</dbReference>
<evidence type="ECO:0000313" key="8">
    <source>
        <dbReference type="EMBL" id="MDT7833404.1"/>
    </source>
</evidence>
<evidence type="ECO:0000259" key="7">
    <source>
        <dbReference type="Pfam" id="PF08281"/>
    </source>
</evidence>
<comment type="caution">
    <text evidence="8">The sequence shown here is derived from an EMBL/GenBank/DDBJ whole genome shotgun (WGS) entry which is preliminary data.</text>
</comment>
<dbReference type="Proteomes" id="UP001257277">
    <property type="component" value="Unassembled WGS sequence"/>
</dbReference>
<evidence type="ECO:0000256" key="5">
    <source>
        <dbReference type="ARBA" id="ARBA00023163"/>
    </source>
</evidence>
<evidence type="ECO:0000256" key="3">
    <source>
        <dbReference type="ARBA" id="ARBA00023082"/>
    </source>
</evidence>
<dbReference type="Gene3D" id="1.10.10.10">
    <property type="entry name" value="Winged helix-like DNA-binding domain superfamily/Winged helix DNA-binding domain"/>
    <property type="match status" value="1"/>
</dbReference>
<dbReference type="RefSeq" id="WP_349242655.1">
    <property type="nucleotide sequence ID" value="NZ_JAVTTO010000005.1"/>
</dbReference>
<dbReference type="InterPro" id="IPR039425">
    <property type="entry name" value="RNA_pol_sigma-70-like"/>
</dbReference>
<dbReference type="Gene3D" id="1.10.1740.10">
    <property type="match status" value="1"/>
</dbReference>
<evidence type="ECO:0000259" key="6">
    <source>
        <dbReference type="Pfam" id="PF04542"/>
    </source>
</evidence>
<dbReference type="Pfam" id="PF04542">
    <property type="entry name" value="Sigma70_r2"/>
    <property type="match status" value="1"/>
</dbReference>
<dbReference type="InterPro" id="IPR013249">
    <property type="entry name" value="RNA_pol_sigma70_r4_t2"/>
</dbReference>
<dbReference type="InterPro" id="IPR013325">
    <property type="entry name" value="RNA_pol_sigma_r2"/>
</dbReference>
<organism evidence="8 9">
    <name type="scientific">Asprobacillus argus</name>
    <dbReference type="NCBI Taxonomy" id="3076534"/>
    <lineage>
        <taxon>Bacteria</taxon>
        <taxon>Pseudomonadati</taxon>
        <taxon>Bacteroidota</taxon>
        <taxon>Flavobacteriia</taxon>
        <taxon>Flavobacteriales</taxon>
        <taxon>Flavobacteriaceae</taxon>
        <taxon>Asprobacillus</taxon>
    </lineage>
</organism>
<dbReference type="InterPro" id="IPR013324">
    <property type="entry name" value="RNA_pol_sigma_r3/r4-like"/>
</dbReference>
<dbReference type="PANTHER" id="PTHR43133">
    <property type="entry name" value="RNA POLYMERASE ECF-TYPE SIGMA FACTO"/>
    <property type="match status" value="1"/>
</dbReference>
<evidence type="ECO:0000313" key="9">
    <source>
        <dbReference type="Proteomes" id="UP001257277"/>
    </source>
</evidence>
<gene>
    <name evidence="8" type="ORF">RQM59_13520</name>
</gene>
<keyword evidence="9" id="KW-1185">Reference proteome</keyword>
<dbReference type="CDD" id="cd06171">
    <property type="entry name" value="Sigma70_r4"/>
    <property type="match status" value="1"/>
</dbReference>
<dbReference type="InterPro" id="IPR036388">
    <property type="entry name" value="WH-like_DNA-bd_sf"/>
</dbReference>
<dbReference type="Pfam" id="PF08281">
    <property type="entry name" value="Sigma70_r4_2"/>
    <property type="match status" value="1"/>
</dbReference>
<sequence>MDTLSDNSLMLSVKAGETQKLGLLYERYKKRLFGFFYQMNKDAGLSEDLVQNVFMKILKYKHTYTEESKFVVWLFQIARNASYDSFKKSKKYMHRDIDDVGYAISGGDDVQGAIIEREDTIMLRKALALLPPDKKELIVLSKFKELKYREVGEIIGCTEGNARLKVHRALNDLKGIFLTLEKR</sequence>